<organism evidence="1 2">
    <name type="scientific">Hyphomicrobium sulfonivorans</name>
    <dbReference type="NCBI Taxonomy" id="121290"/>
    <lineage>
        <taxon>Bacteria</taxon>
        <taxon>Pseudomonadati</taxon>
        <taxon>Pseudomonadota</taxon>
        <taxon>Alphaproteobacteria</taxon>
        <taxon>Hyphomicrobiales</taxon>
        <taxon>Hyphomicrobiaceae</taxon>
        <taxon>Hyphomicrobium</taxon>
    </lineage>
</organism>
<dbReference type="Proteomes" id="UP000059074">
    <property type="component" value="Unassembled WGS sequence"/>
</dbReference>
<keyword evidence="2" id="KW-1185">Reference proteome</keyword>
<dbReference type="PATRIC" id="fig|121290.4.peg.2742"/>
<comment type="caution">
    <text evidence="1">The sequence shown here is derived from an EMBL/GenBank/DDBJ whole genome shotgun (WGS) entry which is preliminary data.</text>
</comment>
<sequence>MVALAFGIAAANSNARAEIKDYMILRLLYLDTSCGVDHLERLEPDADGNQRFSAKCRNVSSYPDGLEVLCTDPDDDRACRVTTPEKTYKHLELLQPR</sequence>
<reference evidence="1 2" key="1">
    <citation type="submission" date="2015-10" db="EMBL/GenBank/DDBJ databases">
        <title>Transcriptomic analysis of a linuron degrading triple-species bacterial consortium.</title>
        <authorList>
            <person name="Albers P."/>
        </authorList>
    </citation>
    <scope>NUCLEOTIDE SEQUENCE [LARGE SCALE GENOMIC DNA]</scope>
    <source>
        <strain evidence="1 2">WDL6</strain>
    </source>
</reference>
<dbReference type="EMBL" id="LMTR01000045">
    <property type="protein sequence ID" value="KWT69421.1"/>
    <property type="molecule type" value="Genomic_DNA"/>
</dbReference>
<protein>
    <submittedName>
        <fullName evidence="1">Uncharacterized protein</fullName>
    </submittedName>
</protein>
<dbReference type="STRING" id="121290.APY04_1504"/>
<name>A0A109BIR5_HYPSL</name>
<dbReference type="AlphaFoldDB" id="A0A109BIR5"/>
<evidence type="ECO:0000313" key="1">
    <source>
        <dbReference type="EMBL" id="KWT69421.1"/>
    </source>
</evidence>
<gene>
    <name evidence="1" type="ORF">APY04_1504</name>
</gene>
<evidence type="ECO:0000313" key="2">
    <source>
        <dbReference type="Proteomes" id="UP000059074"/>
    </source>
</evidence>
<proteinExistence type="predicted"/>
<accession>A0A109BIR5</accession>